<evidence type="ECO:0000256" key="1">
    <source>
        <dbReference type="ARBA" id="ARBA00004651"/>
    </source>
</evidence>
<evidence type="ECO:0000256" key="4">
    <source>
        <dbReference type="ARBA" id="ARBA00022692"/>
    </source>
</evidence>
<evidence type="ECO:0000256" key="7">
    <source>
        <dbReference type="SAM" id="Phobius"/>
    </source>
</evidence>
<keyword evidence="5 7" id="KW-1133">Transmembrane helix</keyword>
<keyword evidence="2" id="KW-0813">Transport</keyword>
<dbReference type="PANTHER" id="PTHR30003">
    <property type="entry name" value="L-LACTATE PERMEASE"/>
    <property type="match status" value="1"/>
</dbReference>
<comment type="caution">
    <text evidence="8">The sequence shown here is derived from an EMBL/GenBank/DDBJ whole genome shotgun (WGS) entry which is preliminary data.</text>
</comment>
<keyword evidence="6 7" id="KW-0472">Membrane</keyword>
<dbReference type="GO" id="GO:0015129">
    <property type="term" value="F:lactate transmembrane transporter activity"/>
    <property type="evidence" value="ECO:0007669"/>
    <property type="project" value="InterPro"/>
</dbReference>
<evidence type="ECO:0000313" key="8">
    <source>
        <dbReference type="EMBL" id="CBH98788.1"/>
    </source>
</evidence>
<evidence type="ECO:0000256" key="6">
    <source>
        <dbReference type="ARBA" id="ARBA00023136"/>
    </source>
</evidence>
<dbReference type="InterPro" id="IPR003804">
    <property type="entry name" value="Lactate_perm"/>
</dbReference>
<dbReference type="PANTHER" id="PTHR30003:SF0">
    <property type="entry name" value="GLYCOLATE PERMEASE GLCA-RELATED"/>
    <property type="match status" value="1"/>
</dbReference>
<accession>E6PV31</accession>
<dbReference type="GO" id="GO:0015295">
    <property type="term" value="F:solute:proton symporter activity"/>
    <property type="evidence" value="ECO:0007669"/>
    <property type="project" value="TreeGrafter"/>
</dbReference>
<sequence length="231" mass="25017">MALARALLIAVFAFGMPAIMAGEAALFGAANGPLPIGWIVLNIIFRYRLTTHNGAFQILQDSVAVKRSGPPPAWGGANQPRLKRRLALPHGMTAPPCAARGCRGSSSPCSSSSGACRSSRMRWTRIVQNQQGQQVLDDKGKPKRADSPVFVPNFKFDAIHNQIEKAPPVVAKPVKEPAVYRLNWLTATGWFGHEGEILRYVFFHSLALAALVGLLVMGQAYVWPLTALVAH</sequence>
<keyword evidence="3" id="KW-1003">Cell membrane</keyword>
<organism evidence="8">
    <name type="scientific">mine drainage metagenome</name>
    <dbReference type="NCBI Taxonomy" id="410659"/>
    <lineage>
        <taxon>unclassified sequences</taxon>
        <taxon>metagenomes</taxon>
        <taxon>ecological metagenomes</taxon>
    </lineage>
</organism>
<feature type="transmembrane region" description="Helical" evidence="7">
    <location>
        <begin position="200"/>
        <end position="222"/>
    </location>
</feature>
<dbReference type="AlphaFoldDB" id="E6PV31"/>
<dbReference type="EMBL" id="CABM01000061">
    <property type="protein sequence ID" value="CBH98788.1"/>
    <property type="molecule type" value="Genomic_DNA"/>
</dbReference>
<name>E6PV31_9ZZZZ</name>
<evidence type="ECO:0000256" key="5">
    <source>
        <dbReference type="ARBA" id="ARBA00022989"/>
    </source>
</evidence>
<keyword evidence="4 7" id="KW-0812">Transmembrane</keyword>
<proteinExistence type="predicted"/>
<feature type="transmembrane region" description="Helical" evidence="7">
    <location>
        <begin position="31"/>
        <end position="49"/>
    </location>
</feature>
<reference evidence="8" key="1">
    <citation type="submission" date="2009-10" db="EMBL/GenBank/DDBJ databases">
        <title>Diversity of trophic interactions inside an arsenic-rich microbial ecosystem.</title>
        <authorList>
            <person name="Bertin P.N."/>
            <person name="Heinrich-Salmeron A."/>
            <person name="Pelletier E."/>
            <person name="Goulhen-Chollet F."/>
            <person name="Arsene-Ploetze F."/>
            <person name="Gallien S."/>
            <person name="Calteau A."/>
            <person name="Vallenet D."/>
            <person name="Casiot C."/>
            <person name="Chane-Woon-Ming B."/>
            <person name="Giloteaux L."/>
            <person name="Barakat M."/>
            <person name="Bonnefoy V."/>
            <person name="Bruneel O."/>
            <person name="Chandler M."/>
            <person name="Cleiss J."/>
            <person name="Duran R."/>
            <person name="Elbaz-Poulichet F."/>
            <person name="Fonknechten N."/>
            <person name="Lauga B."/>
            <person name="Mornico D."/>
            <person name="Ortet P."/>
            <person name="Schaeffer C."/>
            <person name="Siguier P."/>
            <person name="Alexander Thil Smith A."/>
            <person name="Van Dorsselaer A."/>
            <person name="Weissenbach J."/>
            <person name="Medigue C."/>
            <person name="Le Paslier D."/>
        </authorList>
    </citation>
    <scope>NUCLEOTIDE SEQUENCE</scope>
</reference>
<dbReference type="Pfam" id="PF02652">
    <property type="entry name" value="Lactate_perm"/>
    <property type="match status" value="1"/>
</dbReference>
<evidence type="ECO:0000256" key="3">
    <source>
        <dbReference type="ARBA" id="ARBA00022475"/>
    </source>
</evidence>
<protein>
    <submittedName>
        <fullName evidence="8">Uncharacterized protein</fullName>
    </submittedName>
</protein>
<gene>
    <name evidence="8" type="ORF">CARN2_4270</name>
</gene>
<dbReference type="GO" id="GO:0005886">
    <property type="term" value="C:plasma membrane"/>
    <property type="evidence" value="ECO:0007669"/>
    <property type="project" value="UniProtKB-SubCell"/>
</dbReference>
<comment type="subcellular location">
    <subcellularLocation>
        <location evidence="1">Cell membrane</location>
        <topology evidence="1">Multi-pass membrane protein</topology>
    </subcellularLocation>
</comment>
<evidence type="ECO:0000256" key="2">
    <source>
        <dbReference type="ARBA" id="ARBA00022448"/>
    </source>
</evidence>